<evidence type="ECO:0000259" key="4">
    <source>
        <dbReference type="Pfam" id="PF01764"/>
    </source>
</evidence>
<keyword evidence="1 3" id="KW-0732">Signal</keyword>
<dbReference type="GO" id="GO:0006629">
    <property type="term" value="P:lipid metabolic process"/>
    <property type="evidence" value="ECO:0007669"/>
    <property type="project" value="InterPro"/>
</dbReference>
<dbReference type="InterPro" id="IPR029058">
    <property type="entry name" value="AB_hydrolase_fold"/>
</dbReference>
<feature type="signal peptide" evidence="3">
    <location>
        <begin position="1"/>
        <end position="19"/>
    </location>
</feature>
<dbReference type="InterPro" id="IPR002921">
    <property type="entry name" value="Fungal_lipase-type"/>
</dbReference>
<reference evidence="5 6" key="1">
    <citation type="submission" date="2017-03" db="EMBL/GenBank/DDBJ databases">
        <title>Genomes of endolithic fungi from Antarctica.</title>
        <authorList>
            <person name="Coleine C."/>
            <person name="Masonjones S."/>
            <person name="Stajich J.E."/>
        </authorList>
    </citation>
    <scope>NUCLEOTIDE SEQUENCE [LARGE SCALE GENOMIC DNA]</scope>
    <source>
        <strain evidence="5 6">CCFEE 6315</strain>
    </source>
</reference>
<evidence type="ECO:0000256" key="1">
    <source>
        <dbReference type="ARBA" id="ARBA00022729"/>
    </source>
</evidence>
<gene>
    <name evidence="5" type="ORF">B0A50_06479</name>
</gene>
<dbReference type="SUPFAM" id="SSF53474">
    <property type="entry name" value="alpha/beta-Hydrolases"/>
    <property type="match status" value="1"/>
</dbReference>
<dbReference type="InterPro" id="IPR051299">
    <property type="entry name" value="AB_hydrolase_lip/est"/>
</dbReference>
<feature type="chain" id="PRO_5020586518" description="Fungal lipase-type domain-containing protein" evidence="3">
    <location>
        <begin position="20"/>
        <end position="428"/>
    </location>
</feature>
<evidence type="ECO:0000256" key="2">
    <source>
        <dbReference type="ARBA" id="ARBA00022801"/>
    </source>
</evidence>
<dbReference type="Gene3D" id="3.40.50.1820">
    <property type="entry name" value="alpha/beta hydrolase"/>
    <property type="match status" value="1"/>
</dbReference>
<feature type="domain" description="Fungal lipase-type" evidence="4">
    <location>
        <begin position="113"/>
        <end position="284"/>
    </location>
</feature>
<sequence length="428" mass="47857">MRLSLLLAALSAAVGSAASINDVERARPVQNDDAGRNVSMPLFSDLEEMSRIVDISYCTGLIATGISKPFNCWCRCGDFPHFELIKSWHTGLHLHSDSGGYIAVDHQKERIIITFRGTYNIAGWIADFGLSPQEYKPFPGAEDQEDGQVEVGKTTKSKRQVSKCVDCAVHSGFHLAWKNTRFHTLDAVREQVERFPTYELHAVGHSLGAAVAAFAAMDFDARGWKPIVTTFGEPRVGNLGMNRYIDETFGLNQQAEEHQNDDRGSLRWRRVTHTNDPIPLLPPTEWGYAMHGGEIHITQPSLSPDIYHAQHCHGAFDAQCIAGQDATYPEQIGKNLLKQRGIWGAFVEDVPELLRNLMRWQLPHRYRFWQMLVAHRDYFWRLGLCVPGGDPTGGGGNFPELAAWREQRGIPSGKGPIGEVVSEVEKEL</sequence>
<dbReference type="CDD" id="cd00519">
    <property type="entry name" value="Lipase_3"/>
    <property type="match status" value="1"/>
</dbReference>
<evidence type="ECO:0000256" key="3">
    <source>
        <dbReference type="SAM" id="SignalP"/>
    </source>
</evidence>
<comment type="caution">
    <text evidence="5">The sequence shown here is derived from an EMBL/GenBank/DDBJ whole genome shotgun (WGS) entry which is preliminary data.</text>
</comment>
<dbReference type="AlphaFoldDB" id="A0A4U0TPI1"/>
<dbReference type="OrthoDB" id="406844at2759"/>
<dbReference type="GO" id="GO:0016787">
    <property type="term" value="F:hydrolase activity"/>
    <property type="evidence" value="ECO:0007669"/>
    <property type="project" value="UniProtKB-KW"/>
</dbReference>
<dbReference type="PANTHER" id="PTHR46640">
    <property type="entry name" value="TRIACYLGLYCEROL LIPASE, PUTATIVE (AFU_ORTHOLOGUE AFUA_6G06510)-RELATED"/>
    <property type="match status" value="1"/>
</dbReference>
<evidence type="ECO:0000313" key="5">
    <source>
        <dbReference type="EMBL" id="TKA23973.1"/>
    </source>
</evidence>
<dbReference type="Proteomes" id="UP000308549">
    <property type="component" value="Unassembled WGS sequence"/>
</dbReference>
<protein>
    <recommendedName>
        <fullName evidence="4">Fungal lipase-type domain-containing protein</fullName>
    </recommendedName>
</protein>
<accession>A0A4U0TPI1</accession>
<organism evidence="5 6">
    <name type="scientific">Salinomyces thailandicus</name>
    <dbReference type="NCBI Taxonomy" id="706561"/>
    <lineage>
        <taxon>Eukaryota</taxon>
        <taxon>Fungi</taxon>
        <taxon>Dikarya</taxon>
        <taxon>Ascomycota</taxon>
        <taxon>Pezizomycotina</taxon>
        <taxon>Dothideomycetes</taxon>
        <taxon>Dothideomycetidae</taxon>
        <taxon>Mycosphaerellales</taxon>
        <taxon>Teratosphaeriaceae</taxon>
        <taxon>Salinomyces</taxon>
    </lineage>
</organism>
<dbReference type="EMBL" id="NAJL01000049">
    <property type="protein sequence ID" value="TKA23973.1"/>
    <property type="molecule type" value="Genomic_DNA"/>
</dbReference>
<name>A0A4U0TPI1_9PEZI</name>
<dbReference type="PANTHER" id="PTHR46640:SF1">
    <property type="entry name" value="FUNGAL LIPASE-LIKE DOMAIN-CONTAINING PROTEIN-RELATED"/>
    <property type="match status" value="1"/>
</dbReference>
<evidence type="ECO:0000313" key="6">
    <source>
        <dbReference type="Proteomes" id="UP000308549"/>
    </source>
</evidence>
<dbReference type="Pfam" id="PF01764">
    <property type="entry name" value="Lipase_3"/>
    <property type="match status" value="1"/>
</dbReference>
<proteinExistence type="predicted"/>
<keyword evidence="2" id="KW-0378">Hydrolase</keyword>
<keyword evidence="6" id="KW-1185">Reference proteome</keyword>